<dbReference type="Pfam" id="PF14375">
    <property type="entry name" value="Cys_rich_CWC"/>
    <property type="match status" value="1"/>
</dbReference>
<name>A0ABU8QP44_9PSED</name>
<proteinExistence type="predicted"/>
<gene>
    <name evidence="1" type="ORF">V7S98_03910</name>
</gene>
<dbReference type="EMBL" id="JBBHLC010000006">
    <property type="protein sequence ID" value="MEJ5862366.1"/>
    <property type="molecule type" value="Genomic_DNA"/>
</dbReference>
<organism evidence="1 2">
    <name type="scientific">Pseudomonas farsensis</name>
    <dbReference type="NCBI Taxonomy" id="2745492"/>
    <lineage>
        <taxon>Bacteria</taxon>
        <taxon>Pseudomonadati</taxon>
        <taxon>Pseudomonadota</taxon>
        <taxon>Gammaproteobacteria</taxon>
        <taxon>Pseudomonadales</taxon>
        <taxon>Pseudomonadaceae</taxon>
        <taxon>Pseudomonas</taxon>
    </lineage>
</organism>
<protein>
    <submittedName>
        <fullName evidence="1">Cysteine-rich CWC family protein</fullName>
    </submittedName>
</protein>
<evidence type="ECO:0000313" key="1">
    <source>
        <dbReference type="EMBL" id="MEJ5862366.1"/>
    </source>
</evidence>
<keyword evidence="2" id="KW-1185">Reference proteome</keyword>
<accession>A0ABU8QP44</accession>
<dbReference type="Proteomes" id="UP001380290">
    <property type="component" value="Unassembled WGS sequence"/>
</dbReference>
<reference evidence="1 2" key="1">
    <citation type="submission" date="2024-02" db="EMBL/GenBank/DDBJ databases">
        <title>Identification of pathogenicity and growth-promoting function of Pseudomonas putida variant.</title>
        <authorList>
            <person name="Sun J."/>
        </authorList>
    </citation>
    <scope>NUCLEOTIDE SEQUENCE [LARGE SCALE GENOMIC DNA]</scope>
    <source>
        <strain evidence="1 2">A03</strain>
    </source>
</reference>
<dbReference type="InterPro" id="IPR032720">
    <property type="entry name" value="Cys_rich_CWC"/>
</dbReference>
<comment type="caution">
    <text evidence="1">The sequence shown here is derived from an EMBL/GenBank/DDBJ whole genome shotgun (WGS) entry which is preliminary data.</text>
</comment>
<sequence>MTDKTACPACGAPNQCGLADPGTATRGCWCFAVTIDPAIIEALPAHLRNKACLCPQCAAVDEQLKAAPTPAVR</sequence>
<evidence type="ECO:0000313" key="2">
    <source>
        <dbReference type="Proteomes" id="UP001380290"/>
    </source>
</evidence>
<dbReference type="RefSeq" id="WP_339598351.1">
    <property type="nucleotide sequence ID" value="NZ_JBAVVI010000580.1"/>
</dbReference>